<sequence>MDGNYYASGSLGVDITRVKGFSKQIVLGVDEYLEVVELYVIDILGRAMKNVDLAVSWVEKASLPEEKRQILLRLIHSMNTSDLDSSSQPTASLLQIDEYPNQSDSMMEENPSSANNLENNTKETIMKMYKNRAPFWWFRTITLKFGNAQFVVSNGKIFLCFLPLTFFYMMRRKPDLKSTFRKHAWYVKKALTDLWELAFSTK</sequence>
<keyword evidence="1" id="KW-1133">Transmembrane helix</keyword>
<keyword evidence="1" id="KW-0812">Transmembrane</keyword>
<evidence type="ECO:0000313" key="3">
    <source>
        <dbReference type="Proteomes" id="UP000595140"/>
    </source>
</evidence>
<evidence type="ECO:0000256" key="1">
    <source>
        <dbReference type="SAM" id="Phobius"/>
    </source>
</evidence>
<dbReference type="InterPro" id="IPR034571">
    <property type="entry name" value="APEM9"/>
</dbReference>
<keyword evidence="3" id="KW-1185">Reference proteome</keyword>
<feature type="transmembrane region" description="Helical" evidence="1">
    <location>
        <begin position="150"/>
        <end position="170"/>
    </location>
</feature>
<proteinExistence type="predicted"/>
<dbReference type="PANTHER" id="PTHR36361">
    <property type="entry name" value="PROTEIN APEM9"/>
    <property type="match status" value="1"/>
</dbReference>
<dbReference type="OrthoDB" id="1919407at2759"/>
<evidence type="ECO:0000313" key="2">
    <source>
        <dbReference type="EMBL" id="VFQ94091.1"/>
    </source>
</evidence>
<protein>
    <submittedName>
        <fullName evidence="2">Uncharacterized protein</fullName>
    </submittedName>
</protein>
<accession>A0A484MYK1</accession>
<dbReference type="AlphaFoldDB" id="A0A484MYK1"/>
<dbReference type="EMBL" id="OOIL02005153">
    <property type="protein sequence ID" value="VFQ94091.1"/>
    <property type="molecule type" value="Genomic_DNA"/>
</dbReference>
<organism evidence="2 3">
    <name type="scientific">Cuscuta campestris</name>
    <dbReference type="NCBI Taxonomy" id="132261"/>
    <lineage>
        <taxon>Eukaryota</taxon>
        <taxon>Viridiplantae</taxon>
        <taxon>Streptophyta</taxon>
        <taxon>Embryophyta</taxon>
        <taxon>Tracheophyta</taxon>
        <taxon>Spermatophyta</taxon>
        <taxon>Magnoliopsida</taxon>
        <taxon>eudicotyledons</taxon>
        <taxon>Gunneridae</taxon>
        <taxon>Pentapetalae</taxon>
        <taxon>asterids</taxon>
        <taxon>lamiids</taxon>
        <taxon>Solanales</taxon>
        <taxon>Convolvulaceae</taxon>
        <taxon>Cuscuteae</taxon>
        <taxon>Cuscuta</taxon>
        <taxon>Cuscuta subgen. Grammica</taxon>
        <taxon>Cuscuta sect. Cleistogrammica</taxon>
    </lineage>
</organism>
<reference evidence="2 3" key="1">
    <citation type="submission" date="2018-04" db="EMBL/GenBank/DDBJ databases">
        <authorList>
            <person name="Vogel A."/>
        </authorList>
    </citation>
    <scope>NUCLEOTIDE SEQUENCE [LARGE SCALE GENOMIC DNA]</scope>
</reference>
<dbReference type="GO" id="GO:0015919">
    <property type="term" value="P:peroxisomal membrane transport"/>
    <property type="evidence" value="ECO:0007669"/>
    <property type="project" value="InterPro"/>
</dbReference>
<keyword evidence="1" id="KW-0472">Membrane</keyword>
<dbReference type="PANTHER" id="PTHR36361:SF1">
    <property type="entry name" value="PROTEIN APEM9"/>
    <property type="match status" value="1"/>
</dbReference>
<gene>
    <name evidence="2" type="ORF">CCAM_LOCUS35867</name>
</gene>
<name>A0A484MYK1_9ASTE</name>
<dbReference type="Proteomes" id="UP000595140">
    <property type="component" value="Unassembled WGS sequence"/>
</dbReference>